<dbReference type="EMBL" id="CYGY02000067">
    <property type="protein sequence ID" value="SIT48942.1"/>
    <property type="molecule type" value="Genomic_DNA"/>
</dbReference>
<keyword evidence="3" id="KW-1185">Reference proteome</keyword>
<sequence length="55" mass="6199">MREWLQRSKKLGGQRGEQRRQHRYPAVATASLATVVARGTVKQFSGNHRARASHA</sequence>
<name>A0A1N7SPR9_9BURK</name>
<evidence type="ECO:0000313" key="2">
    <source>
        <dbReference type="EMBL" id="SIT48942.1"/>
    </source>
</evidence>
<accession>A0A1N7SPR9</accession>
<gene>
    <name evidence="2" type="ORF">BN2476_670017</name>
</gene>
<dbReference type="AlphaFoldDB" id="A0A1N7SPR9"/>
<feature type="region of interest" description="Disordered" evidence="1">
    <location>
        <begin position="1"/>
        <end position="24"/>
    </location>
</feature>
<dbReference type="Proteomes" id="UP000195569">
    <property type="component" value="Unassembled WGS sequence"/>
</dbReference>
<proteinExistence type="predicted"/>
<evidence type="ECO:0000256" key="1">
    <source>
        <dbReference type="SAM" id="MobiDB-lite"/>
    </source>
</evidence>
<reference evidence="2" key="1">
    <citation type="submission" date="2016-12" db="EMBL/GenBank/DDBJ databases">
        <authorList>
            <person name="Moulin L."/>
        </authorList>
    </citation>
    <scope>NUCLEOTIDE SEQUENCE [LARGE SCALE GENOMIC DNA]</scope>
    <source>
        <strain evidence="2">STM 7183</strain>
    </source>
</reference>
<evidence type="ECO:0000313" key="3">
    <source>
        <dbReference type="Proteomes" id="UP000195569"/>
    </source>
</evidence>
<organism evidence="2 3">
    <name type="scientific">Paraburkholderia piptadeniae</name>
    <dbReference type="NCBI Taxonomy" id="1701573"/>
    <lineage>
        <taxon>Bacteria</taxon>
        <taxon>Pseudomonadati</taxon>
        <taxon>Pseudomonadota</taxon>
        <taxon>Betaproteobacteria</taxon>
        <taxon>Burkholderiales</taxon>
        <taxon>Burkholderiaceae</taxon>
        <taxon>Paraburkholderia</taxon>
    </lineage>
</organism>
<comment type="caution">
    <text evidence="2">The sequence shown here is derived from an EMBL/GenBank/DDBJ whole genome shotgun (WGS) entry which is preliminary data.</text>
</comment>
<protein>
    <submittedName>
        <fullName evidence="2">Uncharacterized protein</fullName>
    </submittedName>
</protein>